<evidence type="ECO:0008006" key="4">
    <source>
        <dbReference type="Google" id="ProtNLM"/>
    </source>
</evidence>
<dbReference type="AlphaFoldDB" id="K2LKU1"/>
<dbReference type="STRING" id="391937.NA2_13345"/>
<evidence type="ECO:0000313" key="3">
    <source>
        <dbReference type="Proteomes" id="UP000006786"/>
    </source>
</evidence>
<dbReference type="Proteomes" id="UP000006786">
    <property type="component" value="Unassembled WGS sequence"/>
</dbReference>
<dbReference type="Pfam" id="PF04977">
    <property type="entry name" value="DivIC"/>
    <property type="match status" value="1"/>
</dbReference>
<comment type="caution">
    <text evidence="2">The sequence shown here is derived from an EMBL/GenBank/DDBJ whole genome shotgun (WGS) entry which is preliminary data.</text>
</comment>
<keyword evidence="3" id="KW-1185">Reference proteome</keyword>
<organism evidence="2 3">
    <name type="scientific">Nitratireductor pacificus pht-3B</name>
    <dbReference type="NCBI Taxonomy" id="391937"/>
    <lineage>
        <taxon>Bacteria</taxon>
        <taxon>Pseudomonadati</taxon>
        <taxon>Pseudomonadota</taxon>
        <taxon>Alphaproteobacteria</taxon>
        <taxon>Hyphomicrobiales</taxon>
        <taxon>Phyllobacteriaceae</taxon>
        <taxon>Nitratireductor</taxon>
    </lineage>
</organism>
<dbReference type="eggNOG" id="COG2919">
    <property type="taxonomic scope" value="Bacteria"/>
</dbReference>
<feature type="coiled-coil region" evidence="1">
    <location>
        <begin position="28"/>
        <end position="62"/>
    </location>
</feature>
<reference evidence="2 3" key="1">
    <citation type="journal article" date="2012" name="J. Bacteriol.">
        <title>Genome Sequence of Nitratireductor pacificus Type Strain pht-3B.</title>
        <authorList>
            <person name="Lai Q."/>
            <person name="Li G."/>
            <person name="Shao Z."/>
        </authorList>
    </citation>
    <scope>NUCLEOTIDE SEQUENCE [LARGE SCALE GENOMIC DNA]</scope>
    <source>
        <strain evidence="3">pht-3B</strain>
    </source>
</reference>
<evidence type="ECO:0000313" key="2">
    <source>
        <dbReference type="EMBL" id="EKF18384.1"/>
    </source>
</evidence>
<dbReference type="InterPro" id="IPR007060">
    <property type="entry name" value="FtsL/DivIC"/>
</dbReference>
<dbReference type="PATRIC" id="fig|391937.3.peg.2739"/>
<gene>
    <name evidence="2" type="ORF">NA2_13345</name>
</gene>
<name>K2LKU1_9HYPH</name>
<sequence length="93" mass="10494">MIVPVITGLFLAYFGFHAYHGEYGIYSKYQLDARIAEAQARLDALTATREKLEARVALLKDGSIEKDMLDEQARRALNLARANEVVILLDDPR</sequence>
<keyword evidence="1" id="KW-0175">Coiled coil</keyword>
<proteinExistence type="predicted"/>
<protein>
    <recommendedName>
        <fullName evidence="4">Septum formation initiator</fullName>
    </recommendedName>
</protein>
<dbReference type="EMBL" id="AMRM01000014">
    <property type="protein sequence ID" value="EKF18384.1"/>
    <property type="molecule type" value="Genomic_DNA"/>
</dbReference>
<evidence type="ECO:0000256" key="1">
    <source>
        <dbReference type="SAM" id="Coils"/>
    </source>
</evidence>
<accession>K2LKU1</accession>